<comment type="caution">
    <text evidence="2">The sequence shown here is derived from an EMBL/GenBank/DDBJ whole genome shotgun (WGS) entry which is preliminary data.</text>
</comment>
<gene>
    <name evidence="2" type="ORF">KEM09_12875</name>
</gene>
<dbReference type="Proteomes" id="UP000721861">
    <property type="component" value="Unassembled WGS sequence"/>
</dbReference>
<organism evidence="2 3">
    <name type="scientific">Carboxylicivirga mesophila</name>
    <dbReference type="NCBI Taxonomy" id="1166478"/>
    <lineage>
        <taxon>Bacteria</taxon>
        <taxon>Pseudomonadati</taxon>
        <taxon>Bacteroidota</taxon>
        <taxon>Bacteroidia</taxon>
        <taxon>Marinilabiliales</taxon>
        <taxon>Marinilabiliaceae</taxon>
        <taxon>Carboxylicivirga</taxon>
    </lineage>
</organism>
<dbReference type="EMBL" id="JAGUCN010000014">
    <property type="protein sequence ID" value="MBS2212302.1"/>
    <property type="molecule type" value="Genomic_DNA"/>
</dbReference>
<reference evidence="2 3" key="1">
    <citation type="journal article" date="2014" name="Int. J. Syst. Evol. Microbiol.">
        <title>Carboxylicivirga gen. nov. in the family Marinilabiliaceae with two novel species, Carboxylicivirga mesophila sp. nov. and Carboxylicivirga taeanensis sp. nov., and reclassification of Cytophaga fermentans as Saccharicrinis fermentans gen. nov., comb. nov.</title>
        <authorList>
            <person name="Yang S.H."/>
            <person name="Seo H.S."/>
            <person name="Woo J.H."/>
            <person name="Oh H.M."/>
            <person name="Jang H."/>
            <person name="Lee J.H."/>
            <person name="Kim S.J."/>
            <person name="Kwon K.K."/>
        </authorList>
    </citation>
    <scope>NUCLEOTIDE SEQUENCE [LARGE SCALE GENOMIC DNA]</scope>
    <source>
        <strain evidence="2 3">JCM 18290</strain>
    </source>
</reference>
<keyword evidence="1" id="KW-0732">Signal</keyword>
<proteinExistence type="predicted"/>
<evidence type="ECO:0000313" key="2">
    <source>
        <dbReference type="EMBL" id="MBS2212302.1"/>
    </source>
</evidence>
<dbReference type="RefSeq" id="WP_212228874.1">
    <property type="nucleotide sequence ID" value="NZ_JAGUCN010000014.1"/>
</dbReference>
<evidence type="ECO:0000256" key="1">
    <source>
        <dbReference type="SAM" id="SignalP"/>
    </source>
</evidence>
<feature type="chain" id="PRO_5047212444" evidence="1">
    <location>
        <begin position="24"/>
        <end position="161"/>
    </location>
</feature>
<accession>A0ABS5KBV2</accession>
<feature type="signal peptide" evidence="1">
    <location>
        <begin position="1"/>
        <end position="23"/>
    </location>
</feature>
<evidence type="ECO:0000313" key="3">
    <source>
        <dbReference type="Proteomes" id="UP000721861"/>
    </source>
</evidence>
<name>A0ABS5KBV2_9BACT</name>
<sequence length="161" mass="18640">MKSQMTHYPLLLLLLSLVSWVHQQSAFSQMTDQLASIFESGHVKVTIPHHGGYAATTFGKSVLRIQRQKNDSTYQLKYKDAIDRRKLELIINQQEYDTLKSLFVKLIEIHNPDKKLSGNCMDIDHNFILESSNQTLVIKPEKLLPVHNCVMNWLYSKELNN</sequence>
<protein>
    <submittedName>
        <fullName evidence="2">Uncharacterized protein</fullName>
    </submittedName>
</protein>
<keyword evidence="3" id="KW-1185">Reference proteome</keyword>